<organism evidence="1 2">
    <name type="scientific">Curvularia kusanoi</name>
    <name type="common">Cochliobolus kusanoi</name>
    <dbReference type="NCBI Taxonomy" id="90978"/>
    <lineage>
        <taxon>Eukaryota</taxon>
        <taxon>Fungi</taxon>
        <taxon>Dikarya</taxon>
        <taxon>Ascomycota</taxon>
        <taxon>Pezizomycotina</taxon>
        <taxon>Dothideomycetes</taxon>
        <taxon>Pleosporomycetidae</taxon>
        <taxon>Pleosporales</taxon>
        <taxon>Pleosporineae</taxon>
        <taxon>Pleosporaceae</taxon>
        <taxon>Curvularia</taxon>
    </lineage>
</organism>
<protein>
    <submittedName>
        <fullName evidence="1">Uncharacterized protein</fullName>
    </submittedName>
</protein>
<dbReference type="Proteomes" id="UP000801428">
    <property type="component" value="Unassembled WGS sequence"/>
</dbReference>
<name>A0A9P4TBM2_CURKU</name>
<sequence length="301" mass="33774">MLCLTSSPSSRLKRIIAALHTGRSTPPAQPVNDYASQVSKGRSWLQHNARRMLNHIETSGLFEDNFSQFFIMENTNDISLLHLQPYNDLETDSSIQTLTSTAKRWNYFLRDPVGTTKTFPEDVDTTSYSLLAFTPTSGVHQILDDMLANKTSEGLVQTYWDPTRPRIDFCVQANVVRAFYKYGRGAEVQESLAYVRKALEEEEYLEGTRVYCGPEIFLFFVSQLVGNNPQAPELQALRGPLVEAITARLGVYETEVAATKRDSTQTDQVKTEKESASAAEVDCLAIAMRVLACQSLKVRPE</sequence>
<keyword evidence="2" id="KW-1185">Reference proteome</keyword>
<dbReference type="AlphaFoldDB" id="A0A9P4TBM2"/>
<dbReference type="OrthoDB" id="2012566at2759"/>
<gene>
    <name evidence="1" type="ORF">E8E13_001245</name>
</gene>
<reference evidence="1" key="1">
    <citation type="submission" date="2019-04" db="EMBL/GenBank/DDBJ databases">
        <title>Sequencing of skin fungus with MAO and IRED activity.</title>
        <authorList>
            <person name="Marsaioli A.J."/>
            <person name="Bonatto J.M.C."/>
            <person name="Reis Junior O."/>
        </authorList>
    </citation>
    <scope>NUCLEOTIDE SEQUENCE</scope>
    <source>
        <strain evidence="1">30M1</strain>
    </source>
</reference>
<accession>A0A9P4TBM2</accession>
<comment type="caution">
    <text evidence="1">The sequence shown here is derived from an EMBL/GenBank/DDBJ whole genome shotgun (WGS) entry which is preliminary data.</text>
</comment>
<dbReference type="EMBL" id="SWKU01000014">
    <property type="protein sequence ID" value="KAF3000676.1"/>
    <property type="molecule type" value="Genomic_DNA"/>
</dbReference>
<evidence type="ECO:0000313" key="2">
    <source>
        <dbReference type="Proteomes" id="UP000801428"/>
    </source>
</evidence>
<evidence type="ECO:0000313" key="1">
    <source>
        <dbReference type="EMBL" id="KAF3000676.1"/>
    </source>
</evidence>
<proteinExistence type="predicted"/>